<dbReference type="NCBIfam" id="TIGR00362">
    <property type="entry name" value="DnaA"/>
    <property type="match status" value="1"/>
</dbReference>
<evidence type="ECO:0000256" key="4">
    <source>
        <dbReference type="ARBA" id="ARBA00022741"/>
    </source>
</evidence>
<comment type="subunit">
    <text evidence="8">Oligomerizes as a right-handed, spiral filament on DNA at oriC.</text>
</comment>
<dbReference type="PANTHER" id="PTHR30050:SF2">
    <property type="entry name" value="CHROMOSOMAL REPLICATION INITIATOR PROTEIN DNAA"/>
    <property type="match status" value="1"/>
</dbReference>
<comment type="similarity">
    <text evidence="1 8 11">Belongs to the DnaA family.</text>
</comment>
<comment type="caution">
    <text evidence="8">Lacks conserved residue(s) required for the propagation of feature annotation.</text>
</comment>
<dbReference type="RefSeq" id="WP_123198684.1">
    <property type="nucleotide sequence ID" value="NZ_QICB01000008.1"/>
</dbReference>
<dbReference type="InterPro" id="IPR027417">
    <property type="entry name" value="P-loop_NTPase"/>
</dbReference>
<dbReference type="SUPFAM" id="SSF52540">
    <property type="entry name" value="P-loop containing nucleoside triphosphate hydrolases"/>
    <property type="match status" value="1"/>
</dbReference>
<feature type="region of interest" description="Domain I, interacts with DnaA modulators" evidence="8">
    <location>
        <begin position="1"/>
        <end position="135"/>
    </location>
</feature>
<feature type="binding site" evidence="8">
    <location>
        <position position="249"/>
    </location>
    <ligand>
        <name>ATP</name>
        <dbReference type="ChEBI" id="CHEBI:30616"/>
    </ligand>
</feature>
<dbReference type="CDD" id="cd00009">
    <property type="entry name" value="AAA"/>
    <property type="match status" value="1"/>
</dbReference>
<dbReference type="AlphaFoldDB" id="A0A3N0ADI2"/>
<dbReference type="SMART" id="SM00382">
    <property type="entry name" value="AAA"/>
    <property type="match status" value="1"/>
</dbReference>
<feature type="binding site" evidence="8">
    <location>
        <position position="253"/>
    </location>
    <ligand>
        <name>ATP</name>
        <dbReference type="ChEBI" id="CHEBI:30616"/>
    </ligand>
</feature>
<evidence type="ECO:0000256" key="1">
    <source>
        <dbReference type="ARBA" id="ARBA00006583"/>
    </source>
</evidence>
<dbReference type="Proteomes" id="UP000267368">
    <property type="component" value="Unassembled WGS sequence"/>
</dbReference>
<dbReference type="GO" id="GO:0006275">
    <property type="term" value="P:regulation of DNA replication"/>
    <property type="evidence" value="ECO:0007669"/>
    <property type="project" value="UniProtKB-UniRule"/>
</dbReference>
<dbReference type="Gene3D" id="3.40.50.300">
    <property type="entry name" value="P-loop containing nucleotide triphosphate hydrolases"/>
    <property type="match status" value="1"/>
</dbReference>
<keyword evidence="15" id="KW-1185">Reference proteome</keyword>
<keyword evidence="6 8" id="KW-0446">Lipid-binding</keyword>
<reference evidence="15" key="1">
    <citation type="submission" date="2018-05" db="EMBL/GenBank/DDBJ databases">
        <title>Genome Sequencing of selected type strains of the family Eggerthellaceae.</title>
        <authorList>
            <person name="Danylec N."/>
            <person name="Stoll D.A."/>
            <person name="Doetsch A."/>
            <person name="Huch M."/>
        </authorList>
    </citation>
    <scope>NUCLEOTIDE SEQUENCE [LARGE SCALE GENOMIC DNA]</scope>
    <source>
        <strain evidence="15">DSM 17537</strain>
    </source>
</reference>
<evidence type="ECO:0000256" key="3">
    <source>
        <dbReference type="ARBA" id="ARBA00022705"/>
    </source>
</evidence>
<dbReference type="CDD" id="cd06571">
    <property type="entry name" value="Bac_DnaA_C"/>
    <property type="match status" value="1"/>
</dbReference>
<dbReference type="SUPFAM" id="SSF48295">
    <property type="entry name" value="TrpR-like"/>
    <property type="match status" value="1"/>
</dbReference>
<feature type="binding site" evidence="8">
    <location>
        <position position="252"/>
    </location>
    <ligand>
        <name>ATP</name>
        <dbReference type="ChEBI" id="CHEBI:30616"/>
    </ligand>
</feature>
<dbReference type="InterPro" id="IPR001957">
    <property type="entry name" value="Chromosome_initiator_DnaA"/>
</dbReference>
<dbReference type="GO" id="GO:0003688">
    <property type="term" value="F:DNA replication origin binding"/>
    <property type="evidence" value="ECO:0007669"/>
    <property type="project" value="UniProtKB-UniRule"/>
</dbReference>
<dbReference type="InterPro" id="IPR018312">
    <property type="entry name" value="Chromosome_initiator_DnaA_CS"/>
</dbReference>
<dbReference type="InterPro" id="IPR013159">
    <property type="entry name" value="DnaA_C"/>
</dbReference>
<dbReference type="InterPro" id="IPR013317">
    <property type="entry name" value="DnaA_dom"/>
</dbReference>
<dbReference type="InterPro" id="IPR038454">
    <property type="entry name" value="DnaA_N_sf"/>
</dbReference>
<evidence type="ECO:0000256" key="6">
    <source>
        <dbReference type="ARBA" id="ARBA00023121"/>
    </source>
</evidence>
<comment type="caution">
    <text evidence="14">The sequence shown here is derived from an EMBL/GenBank/DDBJ whole genome shotgun (WGS) entry which is preliminary data.</text>
</comment>
<evidence type="ECO:0000256" key="10">
    <source>
        <dbReference type="RuleBase" id="RU000577"/>
    </source>
</evidence>
<dbReference type="GO" id="GO:0005524">
    <property type="term" value="F:ATP binding"/>
    <property type="evidence" value="ECO:0007669"/>
    <property type="project" value="UniProtKB-UniRule"/>
</dbReference>
<name>A0A3N0ADI2_9ACTN</name>
<evidence type="ECO:0000313" key="15">
    <source>
        <dbReference type="Proteomes" id="UP000267368"/>
    </source>
</evidence>
<evidence type="ECO:0000256" key="11">
    <source>
        <dbReference type="RuleBase" id="RU004227"/>
    </source>
</evidence>
<evidence type="ECO:0000259" key="12">
    <source>
        <dbReference type="SMART" id="SM00382"/>
    </source>
</evidence>
<dbReference type="GO" id="GO:0005886">
    <property type="term" value="C:plasma membrane"/>
    <property type="evidence" value="ECO:0007669"/>
    <property type="project" value="TreeGrafter"/>
</dbReference>
<dbReference type="PANTHER" id="PTHR30050">
    <property type="entry name" value="CHROMOSOMAL REPLICATION INITIATOR PROTEIN DNAA"/>
    <property type="match status" value="1"/>
</dbReference>
<keyword evidence="5 8" id="KW-0067">ATP-binding</keyword>
<comment type="function">
    <text evidence="8 10">Plays an essential role in the initiation and regulation of chromosomal replication. ATP-DnaA binds to the origin of replication (oriC) to initiate formation of the DNA replication initiation complex once per cell cycle. Binds the DnaA box (a 9 base pair repeat at the origin) and separates the double-stranded (ds)DNA. Forms a right-handed helical filament on oriC DNA; dsDNA binds to the exterior of the filament while single-stranded (ss)DNA is stabiized in the filament's interior. The ATP-DnaA-oriC complex binds and stabilizes one strand of the AT-rich DNA unwinding element (DUE), permitting loading of DNA polymerase. After initiation quickly degrades to an ADP-DnaA complex that is not apt for DNA replication. Binds acidic phospholipids.</text>
</comment>
<evidence type="ECO:0000256" key="2">
    <source>
        <dbReference type="ARBA" id="ARBA00022490"/>
    </source>
</evidence>
<comment type="domain">
    <text evidence="8">Domain I is involved in oligomerization and binding regulators, domain II is flexibile and of varying length in different bacteria, domain III forms the AAA+ region, while domain IV binds dsDNA.</text>
</comment>
<feature type="domain" description="Chromosomal replication initiator DnaA C-terminal" evidence="13">
    <location>
        <begin position="462"/>
        <end position="530"/>
    </location>
</feature>
<dbReference type="InterPro" id="IPR003593">
    <property type="entry name" value="AAA+_ATPase"/>
</dbReference>
<feature type="domain" description="AAA+ ATPase" evidence="12">
    <location>
        <begin position="238"/>
        <end position="376"/>
    </location>
</feature>
<evidence type="ECO:0000256" key="5">
    <source>
        <dbReference type="ARBA" id="ARBA00022840"/>
    </source>
</evidence>
<sequence length="554" mass="61524">MVDSSNLYETWQLVCNQVKGYDSVNPVQVDAFFSRLQPQAISDGFLIVTADTAFIKSQVERRFMTTIQQALKDLFGIDYLVEIEVDPMGDAGMPVQMAAPVAAPAPMAPAPIPAQPFVADLAQNQAVANEMQPAAAPAHHSGTTQPIAPVQAQPAPVEDAGETGGNVMFPVTAGEETEFVEQILPTPRGAETRRPRNAVNDTALLASALTFETFVVGNSNRLAYSMAVAVAEEPGKKNLNPLFIYGRSGLGKTHLLRAIQNYIIATNPQMRVVYIDSSEFLSDYTAAVVAHDKNKDSYLNFQNRYLDADVLLIDDVQKFQGKSATVDIVFQLFNKLTDMGKQVVLAADRAPKTIDIDERYTSRFNSGGTCDIQPPEVETKLGIIKGFIEEYRSSENAYGIDVPEDIQMYIAEISSSNVRELKSAVTKVISQITYFNNPDISLPDVRVLLENHFLSGANKRLDVASIQKEVERYYKISHADLVGKKRSRNIAYARQVAMYLCRQMLDIPYNDIGKRFDRDHSSVMYSVGQVEEKLTKSRELQEEIELIMKNIREN</sequence>
<dbReference type="EMBL" id="QICB01000008">
    <property type="protein sequence ID" value="RNL18710.1"/>
    <property type="molecule type" value="Genomic_DNA"/>
</dbReference>
<dbReference type="PROSITE" id="PS01008">
    <property type="entry name" value="DNAA"/>
    <property type="match status" value="1"/>
</dbReference>
<dbReference type="Gene3D" id="1.10.1750.10">
    <property type="match status" value="1"/>
</dbReference>
<dbReference type="PRINTS" id="PR00051">
    <property type="entry name" value="DNAA"/>
</dbReference>
<keyword evidence="7 8" id="KW-0238">DNA-binding</keyword>
<feature type="region of interest" description="Domain IV, binds dsDNA" evidence="8">
    <location>
        <begin position="433"/>
        <end position="554"/>
    </location>
</feature>
<proteinExistence type="inferred from homology"/>
<keyword evidence="2 8" id="KW-0963">Cytoplasm</keyword>
<dbReference type="Gene3D" id="3.30.300.180">
    <property type="match status" value="1"/>
</dbReference>
<evidence type="ECO:0000256" key="8">
    <source>
        <dbReference type="HAMAP-Rule" id="MF_00377"/>
    </source>
</evidence>
<accession>A0A3N0ADI2</accession>
<dbReference type="GO" id="GO:0005737">
    <property type="term" value="C:cytoplasm"/>
    <property type="evidence" value="ECO:0007669"/>
    <property type="project" value="UniProtKB-SubCell"/>
</dbReference>
<dbReference type="InterPro" id="IPR010921">
    <property type="entry name" value="Trp_repressor/repl_initiator"/>
</dbReference>
<dbReference type="InterPro" id="IPR020591">
    <property type="entry name" value="Chromosome_initiator_DnaA-like"/>
</dbReference>
<comment type="subcellular location">
    <subcellularLocation>
        <location evidence="8">Cytoplasm</location>
    </subcellularLocation>
</comment>
<dbReference type="Gene3D" id="1.10.8.60">
    <property type="match status" value="1"/>
</dbReference>
<evidence type="ECO:0000313" key="14">
    <source>
        <dbReference type="EMBL" id="RNL18710.1"/>
    </source>
</evidence>
<dbReference type="OrthoDB" id="9807019at2"/>
<protein>
    <recommendedName>
        <fullName evidence="8 9">Chromosomal replication initiator protein DnaA</fullName>
    </recommendedName>
</protein>
<gene>
    <name evidence="8 14" type="primary">dnaA</name>
    <name evidence="14" type="ORF">DMP07_08125</name>
</gene>
<evidence type="ECO:0000259" key="13">
    <source>
        <dbReference type="SMART" id="SM00760"/>
    </source>
</evidence>
<dbReference type="Pfam" id="PF00308">
    <property type="entry name" value="Bac_DnaA"/>
    <property type="match status" value="1"/>
</dbReference>
<keyword evidence="4 8" id="KW-0547">Nucleotide-binding</keyword>
<feature type="binding site" evidence="8">
    <location>
        <position position="251"/>
    </location>
    <ligand>
        <name>ATP</name>
        <dbReference type="ChEBI" id="CHEBI:30616"/>
    </ligand>
</feature>
<keyword evidence="3 8" id="KW-0235">DNA replication</keyword>
<evidence type="ECO:0000256" key="9">
    <source>
        <dbReference type="NCBIfam" id="TIGR00362"/>
    </source>
</evidence>
<organism evidence="14 15">
    <name type="scientific">Slackia faecicanis</name>
    <dbReference type="NCBI Taxonomy" id="255723"/>
    <lineage>
        <taxon>Bacteria</taxon>
        <taxon>Bacillati</taxon>
        <taxon>Actinomycetota</taxon>
        <taxon>Coriobacteriia</taxon>
        <taxon>Eggerthellales</taxon>
        <taxon>Eggerthellaceae</taxon>
        <taxon>Slackia</taxon>
    </lineage>
</organism>
<dbReference type="Pfam" id="PF08299">
    <property type="entry name" value="Bac_DnaA_C"/>
    <property type="match status" value="1"/>
</dbReference>
<evidence type="ECO:0000256" key="7">
    <source>
        <dbReference type="ARBA" id="ARBA00023125"/>
    </source>
</evidence>
<dbReference type="SMART" id="SM00760">
    <property type="entry name" value="Bac_DnaA_C"/>
    <property type="match status" value="1"/>
</dbReference>
<dbReference type="GO" id="GO:0006270">
    <property type="term" value="P:DNA replication initiation"/>
    <property type="evidence" value="ECO:0007669"/>
    <property type="project" value="UniProtKB-UniRule"/>
</dbReference>
<dbReference type="GO" id="GO:0008289">
    <property type="term" value="F:lipid binding"/>
    <property type="evidence" value="ECO:0007669"/>
    <property type="project" value="UniProtKB-KW"/>
</dbReference>
<dbReference type="HAMAP" id="MF_00377">
    <property type="entry name" value="DnaA_bact"/>
    <property type="match status" value="1"/>
</dbReference>